<keyword evidence="3 6" id="KW-0812">Transmembrane</keyword>
<keyword evidence="5 6" id="KW-0472">Membrane</keyword>
<dbReference type="EMBL" id="JBHUGD010000001">
    <property type="protein sequence ID" value="MFD1945836.1"/>
    <property type="molecule type" value="Genomic_DNA"/>
</dbReference>
<evidence type="ECO:0000313" key="7">
    <source>
        <dbReference type="EMBL" id="MFD1945836.1"/>
    </source>
</evidence>
<comment type="subcellular location">
    <subcellularLocation>
        <location evidence="1">Cell membrane</location>
        <topology evidence="1">Multi-pass membrane protein</topology>
    </subcellularLocation>
</comment>
<keyword evidence="4 6" id="KW-1133">Transmembrane helix</keyword>
<sequence length="206" mass="21435">MSVTFLLTSFVIVATPGTGALYAITAGLAHGRRTAVLAALAGVFGTLPHLLAAITGLAALLHASGVAFAVVKYAGVAYLLYMAWATWHDRGALSLEAATREQERASAARVVLAGVTLNLLNPKLTIFFFAFLPQFVPAGAGALATMLALSAVFVAMTFVVFLGYGLFAAAVRDAVLARPQVLVRVRRAFALTFAGLGVRLAAESRA</sequence>
<feature type="transmembrane region" description="Helical" evidence="6">
    <location>
        <begin position="108"/>
        <end position="132"/>
    </location>
</feature>
<gene>
    <name evidence="7" type="ORF">ACFSDE_03455</name>
</gene>
<feature type="transmembrane region" description="Helical" evidence="6">
    <location>
        <begin position="66"/>
        <end position="87"/>
    </location>
</feature>
<evidence type="ECO:0000256" key="2">
    <source>
        <dbReference type="ARBA" id="ARBA00022475"/>
    </source>
</evidence>
<reference evidence="8" key="1">
    <citation type="journal article" date="2019" name="Int. J. Syst. Evol. Microbiol.">
        <title>The Global Catalogue of Microorganisms (GCM) 10K type strain sequencing project: providing services to taxonomists for standard genome sequencing and annotation.</title>
        <authorList>
            <consortium name="The Broad Institute Genomics Platform"/>
            <consortium name="The Broad Institute Genome Sequencing Center for Infectious Disease"/>
            <person name="Wu L."/>
            <person name="Ma J."/>
        </authorList>
    </citation>
    <scope>NUCLEOTIDE SEQUENCE [LARGE SCALE GENOMIC DNA]</scope>
    <source>
        <strain evidence="8">CGMCC 1.12477</strain>
    </source>
</reference>
<dbReference type="Proteomes" id="UP001597351">
    <property type="component" value="Unassembled WGS sequence"/>
</dbReference>
<name>A0ABW4TLA7_9ACTN</name>
<keyword evidence="8" id="KW-1185">Reference proteome</keyword>
<comment type="caution">
    <text evidence="7">The sequence shown here is derived from an EMBL/GenBank/DDBJ whole genome shotgun (WGS) entry which is preliminary data.</text>
</comment>
<dbReference type="PIRSF" id="PIRSF006324">
    <property type="entry name" value="LeuE"/>
    <property type="match status" value="1"/>
</dbReference>
<dbReference type="InterPro" id="IPR001123">
    <property type="entry name" value="LeuE-type"/>
</dbReference>
<evidence type="ECO:0000256" key="6">
    <source>
        <dbReference type="SAM" id="Phobius"/>
    </source>
</evidence>
<feature type="transmembrane region" description="Helical" evidence="6">
    <location>
        <begin position="138"/>
        <end position="164"/>
    </location>
</feature>
<proteinExistence type="predicted"/>
<evidence type="ECO:0000256" key="4">
    <source>
        <dbReference type="ARBA" id="ARBA00022989"/>
    </source>
</evidence>
<keyword evidence="2" id="KW-1003">Cell membrane</keyword>
<dbReference type="PANTHER" id="PTHR30086:SF14">
    <property type="entry name" value="HOMOSERINE_HOMOSERINE LACTONE EFFLUX PROTEIN"/>
    <property type="match status" value="1"/>
</dbReference>
<dbReference type="RefSeq" id="WP_343915256.1">
    <property type="nucleotide sequence ID" value="NZ_BAAAJT010000002.1"/>
</dbReference>
<evidence type="ECO:0000256" key="5">
    <source>
        <dbReference type="ARBA" id="ARBA00023136"/>
    </source>
</evidence>
<feature type="transmembrane region" description="Helical" evidence="6">
    <location>
        <begin position="36"/>
        <end position="60"/>
    </location>
</feature>
<protein>
    <submittedName>
        <fullName evidence="7">LysE family translocator</fullName>
    </submittedName>
</protein>
<dbReference type="PANTHER" id="PTHR30086">
    <property type="entry name" value="ARGININE EXPORTER PROTEIN ARGO"/>
    <property type="match status" value="1"/>
</dbReference>
<accession>A0ABW4TLA7</accession>
<organism evidence="7 8">
    <name type="scientific">Nocardioides aestuarii</name>
    <dbReference type="NCBI Taxonomy" id="252231"/>
    <lineage>
        <taxon>Bacteria</taxon>
        <taxon>Bacillati</taxon>
        <taxon>Actinomycetota</taxon>
        <taxon>Actinomycetes</taxon>
        <taxon>Propionibacteriales</taxon>
        <taxon>Nocardioidaceae</taxon>
        <taxon>Nocardioides</taxon>
    </lineage>
</organism>
<evidence type="ECO:0000313" key="8">
    <source>
        <dbReference type="Proteomes" id="UP001597351"/>
    </source>
</evidence>
<evidence type="ECO:0000256" key="3">
    <source>
        <dbReference type="ARBA" id="ARBA00022692"/>
    </source>
</evidence>
<dbReference type="Pfam" id="PF01810">
    <property type="entry name" value="LysE"/>
    <property type="match status" value="1"/>
</dbReference>
<feature type="transmembrane region" description="Helical" evidence="6">
    <location>
        <begin position="6"/>
        <end position="24"/>
    </location>
</feature>
<evidence type="ECO:0000256" key="1">
    <source>
        <dbReference type="ARBA" id="ARBA00004651"/>
    </source>
</evidence>